<comment type="subcellular location">
    <subcellularLocation>
        <location evidence="1">Membrane</location>
        <topology evidence="1">Multi-pass membrane protein</topology>
    </subcellularLocation>
</comment>
<keyword evidence="4 5" id="KW-0472">Membrane</keyword>
<feature type="domain" description="O-antigen ligase-related" evidence="6">
    <location>
        <begin position="177"/>
        <end position="329"/>
    </location>
</feature>
<sequence length="396" mass="46123">MSLDKIKTIALFFLVASIPFARVYNINSYAVAVLSALYLFSPRQRFLPHFSPSALLFFLYYFILAVNLLVIEQPQSASTLVKYLPLVLIPFSLSFIKYQKRMLFVFVYTVIAACLISIITTYIRSKGYIFYYHDPTEIIDLQLNYLAIFVCFTLAILYSELITANVVKLEYYFFIPFLFFSLAVFYNRTSIIVALVLTVFFIIAYLKKKGGRKFLIGFIAFFVLTTIWMANRPIVQSKFKEVIQIDLNDQVNYNNGIYSRMLSWECSWQHIKTAGFFGTGINNSSRLLTDCYEKEIGGDAVQVVEAYNAHNQFLQTTLDLGYLGLLILLLIYARILYIGIRKKDTLLLFFFTIMLLFGMTESFMIRQWGSVFFVFFTSYLLHRWRNTDMKSYKSEP</sequence>
<proteinExistence type="predicted"/>
<keyword evidence="3 5" id="KW-1133">Transmembrane helix</keyword>
<dbReference type="InterPro" id="IPR051533">
    <property type="entry name" value="WaaL-like"/>
</dbReference>
<accession>A0ABU3L5D2</accession>
<protein>
    <submittedName>
        <fullName evidence="7">O-antigen ligase family protein</fullName>
    </submittedName>
</protein>
<evidence type="ECO:0000313" key="8">
    <source>
        <dbReference type="Proteomes" id="UP001250656"/>
    </source>
</evidence>
<feature type="transmembrane region" description="Helical" evidence="5">
    <location>
        <begin position="169"/>
        <end position="185"/>
    </location>
</feature>
<feature type="transmembrane region" description="Helical" evidence="5">
    <location>
        <begin position="103"/>
        <end position="123"/>
    </location>
</feature>
<feature type="transmembrane region" description="Helical" evidence="5">
    <location>
        <begin position="52"/>
        <end position="71"/>
    </location>
</feature>
<evidence type="ECO:0000256" key="2">
    <source>
        <dbReference type="ARBA" id="ARBA00022692"/>
    </source>
</evidence>
<keyword evidence="2 5" id="KW-0812">Transmembrane</keyword>
<dbReference type="PANTHER" id="PTHR37422">
    <property type="entry name" value="TEICHURONIC ACID BIOSYNTHESIS PROTEIN TUAE"/>
    <property type="match status" value="1"/>
</dbReference>
<gene>
    <name evidence="7" type="ORF">RQM65_09700</name>
</gene>
<evidence type="ECO:0000256" key="4">
    <source>
        <dbReference type="ARBA" id="ARBA00023136"/>
    </source>
</evidence>
<feature type="transmembrane region" description="Helical" evidence="5">
    <location>
        <begin position="191"/>
        <end position="207"/>
    </location>
</feature>
<feature type="transmembrane region" description="Helical" evidence="5">
    <location>
        <begin position="344"/>
        <end position="359"/>
    </location>
</feature>
<evidence type="ECO:0000256" key="1">
    <source>
        <dbReference type="ARBA" id="ARBA00004141"/>
    </source>
</evidence>
<keyword evidence="8" id="KW-1185">Reference proteome</keyword>
<reference evidence="7 8" key="1">
    <citation type="submission" date="2023-09" db="EMBL/GenBank/DDBJ databases">
        <title>Novel taxa isolated from Blanes Bay.</title>
        <authorList>
            <person name="Rey-Velasco X."/>
            <person name="Lucena T."/>
        </authorList>
    </citation>
    <scope>NUCLEOTIDE SEQUENCE [LARGE SCALE GENOMIC DNA]</scope>
    <source>
        <strain evidence="7 8">S334</strain>
    </source>
</reference>
<feature type="transmembrane region" description="Helical" evidence="5">
    <location>
        <begin position="320"/>
        <end position="337"/>
    </location>
</feature>
<keyword evidence="7" id="KW-0436">Ligase</keyword>
<dbReference type="RefSeq" id="WP_314014544.1">
    <property type="nucleotide sequence ID" value="NZ_JAVTTP010000001.1"/>
</dbReference>
<organism evidence="7 8">
    <name type="scientific">Pricia mediterranea</name>
    <dbReference type="NCBI Taxonomy" id="3076079"/>
    <lineage>
        <taxon>Bacteria</taxon>
        <taxon>Pseudomonadati</taxon>
        <taxon>Bacteroidota</taxon>
        <taxon>Flavobacteriia</taxon>
        <taxon>Flavobacteriales</taxon>
        <taxon>Flavobacteriaceae</taxon>
        <taxon>Pricia</taxon>
    </lineage>
</organism>
<feature type="transmembrane region" description="Helical" evidence="5">
    <location>
        <begin position="214"/>
        <end position="231"/>
    </location>
</feature>
<comment type="caution">
    <text evidence="7">The sequence shown here is derived from an EMBL/GenBank/DDBJ whole genome shotgun (WGS) entry which is preliminary data.</text>
</comment>
<evidence type="ECO:0000259" key="6">
    <source>
        <dbReference type="Pfam" id="PF04932"/>
    </source>
</evidence>
<feature type="transmembrane region" description="Helical" evidence="5">
    <location>
        <begin position="143"/>
        <end position="162"/>
    </location>
</feature>
<dbReference type="Proteomes" id="UP001250656">
    <property type="component" value="Unassembled WGS sequence"/>
</dbReference>
<dbReference type="PANTHER" id="PTHR37422:SF13">
    <property type="entry name" value="LIPOPOLYSACCHARIDE BIOSYNTHESIS PROTEIN PA4999-RELATED"/>
    <property type="match status" value="1"/>
</dbReference>
<name>A0ABU3L5D2_9FLAO</name>
<dbReference type="GO" id="GO:0016874">
    <property type="term" value="F:ligase activity"/>
    <property type="evidence" value="ECO:0007669"/>
    <property type="project" value="UniProtKB-KW"/>
</dbReference>
<evidence type="ECO:0000313" key="7">
    <source>
        <dbReference type="EMBL" id="MDT7828934.1"/>
    </source>
</evidence>
<dbReference type="Pfam" id="PF04932">
    <property type="entry name" value="Wzy_C"/>
    <property type="match status" value="1"/>
</dbReference>
<feature type="transmembrane region" description="Helical" evidence="5">
    <location>
        <begin position="12"/>
        <end position="40"/>
    </location>
</feature>
<evidence type="ECO:0000256" key="3">
    <source>
        <dbReference type="ARBA" id="ARBA00022989"/>
    </source>
</evidence>
<evidence type="ECO:0000256" key="5">
    <source>
        <dbReference type="SAM" id="Phobius"/>
    </source>
</evidence>
<dbReference type="EMBL" id="JAVTTP010000001">
    <property type="protein sequence ID" value="MDT7828934.1"/>
    <property type="molecule type" value="Genomic_DNA"/>
</dbReference>
<dbReference type="InterPro" id="IPR007016">
    <property type="entry name" value="O-antigen_ligase-rel_domated"/>
</dbReference>